<feature type="domain" description="Major facilitator superfamily (MFS) profile" evidence="9">
    <location>
        <begin position="1"/>
        <end position="423"/>
    </location>
</feature>
<gene>
    <name evidence="10" type="ORF">F8566_44795</name>
</gene>
<feature type="transmembrane region" description="Helical" evidence="8">
    <location>
        <begin position="117"/>
        <end position="140"/>
    </location>
</feature>
<keyword evidence="5 8" id="KW-1133">Transmembrane helix</keyword>
<feature type="transmembrane region" description="Helical" evidence="8">
    <location>
        <begin position="399"/>
        <end position="419"/>
    </location>
</feature>
<evidence type="ECO:0000256" key="2">
    <source>
        <dbReference type="ARBA" id="ARBA00022448"/>
    </source>
</evidence>
<evidence type="ECO:0000256" key="6">
    <source>
        <dbReference type="ARBA" id="ARBA00023136"/>
    </source>
</evidence>
<feature type="transmembrane region" description="Helical" evidence="8">
    <location>
        <begin position="146"/>
        <end position="165"/>
    </location>
</feature>
<evidence type="ECO:0000256" key="3">
    <source>
        <dbReference type="ARBA" id="ARBA00022475"/>
    </source>
</evidence>
<feature type="region of interest" description="Disordered" evidence="7">
    <location>
        <begin position="426"/>
        <end position="445"/>
    </location>
</feature>
<dbReference type="PROSITE" id="PS50850">
    <property type="entry name" value="MFS"/>
    <property type="match status" value="1"/>
</dbReference>
<dbReference type="PANTHER" id="PTHR42718:SF46">
    <property type="entry name" value="BLR6921 PROTEIN"/>
    <property type="match status" value="1"/>
</dbReference>
<dbReference type="CDD" id="cd17321">
    <property type="entry name" value="MFS_MMR_MDR_like"/>
    <property type="match status" value="1"/>
</dbReference>
<evidence type="ECO:0000256" key="4">
    <source>
        <dbReference type="ARBA" id="ARBA00022692"/>
    </source>
</evidence>
<dbReference type="PANTHER" id="PTHR42718">
    <property type="entry name" value="MAJOR FACILITATOR SUPERFAMILY MULTIDRUG TRANSPORTER MFSC"/>
    <property type="match status" value="1"/>
</dbReference>
<feature type="transmembrane region" description="Helical" evidence="8">
    <location>
        <begin position="273"/>
        <end position="294"/>
    </location>
</feature>
<dbReference type="GO" id="GO:0005886">
    <property type="term" value="C:plasma membrane"/>
    <property type="evidence" value="ECO:0007669"/>
    <property type="project" value="UniProtKB-SubCell"/>
</dbReference>
<dbReference type="InterPro" id="IPR011701">
    <property type="entry name" value="MFS"/>
</dbReference>
<dbReference type="Proteomes" id="UP000468735">
    <property type="component" value="Unassembled WGS sequence"/>
</dbReference>
<dbReference type="SUPFAM" id="SSF103473">
    <property type="entry name" value="MFS general substrate transporter"/>
    <property type="match status" value="1"/>
</dbReference>
<evidence type="ECO:0000256" key="8">
    <source>
        <dbReference type="SAM" id="Phobius"/>
    </source>
</evidence>
<feature type="transmembrane region" description="Helical" evidence="8">
    <location>
        <begin position="26"/>
        <end position="45"/>
    </location>
</feature>
<dbReference type="Gene3D" id="1.20.1720.10">
    <property type="entry name" value="Multidrug resistance protein D"/>
    <property type="match status" value="1"/>
</dbReference>
<dbReference type="Gene3D" id="1.20.1250.20">
    <property type="entry name" value="MFS general substrate transporter like domains"/>
    <property type="match status" value="1"/>
</dbReference>
<dbReference type="OrthoDB" id="7375466at2"/>
<accession>A0A6H9YIV6</accession>
<comment type="caution">
    <text evidence="10">The sequence shown here is derived from an EMBL/GenBank/DDBJ whole genome shotgun (WGS) entry which is preliminary data.</text>
</comment>
<evidence type="ECO:0000313" key="10">
    <source>
        <dbReference type="EMBL" id="KAB2340669.1"/>
    </source>
</evidence>
<keyword evidence="3" id="KW-1003">Cell membrane</keyword>
<feature type="transmembrane region" description="Helical" evidence="8">
    <location>
        <begin position="301"/>
        <end position="319"/>
    </location>
</feature>
<organism evidence="10 11">
    <name type="scientific">Actinomadura rudentiformis</name>
    <dbReference type="NCBI Taxonomy" id="359158"/>
    <lineage>
        <taxon>Bacteria</taxon>
        <taxon>Bacillati</taxon>
        <taxon>Actinomycetota</taxon>
        <taxon>Actinomycetes</taxon>
        <taxon>Streptosporangiales</taxon>
        <taxon>Thermomonosporaceae</taxon>
        <taxon>Actinomadura</taxon>
    </lineage>
</organism>
<feature type="transmembrane region" description="Helical" evidence="8">
    <location>
        <begin position="238"/>
        <end position="261"/>
    </location>
</feature>
<evidence type="ECO:0000259" key="9">
    <source>
        <dbReference type="PROSITE" id="PS50850"/>
    </source>
</evidence>
<feature type="transmembrane region" description="Helical" evidence="8">
    <location>
        <begin position="362"/>
        <end position="387"/>
    </location>
</feature>
<sequence>MLSVDFSILNVALPEVGAGVGLEDTGLAWIASAYALPAAGFTLVFGRMADLFGRRRLFLSGMVVLTGASLLGGLASNPEMLLTARALQGLATAMTIPAGLSLLTTTFAEGALRERVLGLNGALLSGGFTIGALIGGALVGLLSWRAAFFINVPVAVAILVLTPALISESRTPDRIRLDLPGAVTVTGGLLAATYAIIETNLISAVVGVLLLAAFWVIELRSPAPLAPLRILKRPTVKWGNYAGLVIFTMEPAMIFLTTLYLQRTLDLSPLTTGLILGLPGLASVAAGIIAGRLIGSLGGRTVLVTGLAVQGLATLPLVFLGTGRISLAILIPALFVGFFGHVTAIVAFTVTGTSGLPDEEQGLATGLTSMTQQVAITIGIPILSAVAATQSAELTGLHLALTVNVAVTLASALLIWLGLRPHGDQPTPVTPVHLPNETNEQLTAP</sequence>
<keyword evidence="6 8" id="KW-0472">Membrane</keyword>
<evidence type="ECO:0000313" key="11">
    <source>
        <dbReference type="Proteomes" id="UP000468735"/>
    </source>
</evidence>
<feature type="transmembrane region" description="Helical" evidence="8">
    <location>
        <begin position="57"/>
        <end position="75"/>
    </location>
</feature>
<comment type="subcellular location">
    <subcellularLocation>
        <location evidence="1">Cell membrane</location>
        <topology evidence="1">Multi-pass membrane protein</topology>
    </subcellularLocation>
</comment>
<dbReference type="InterPro" id="IPR020846">
    <property type="entry name" value="MFS_dom"/>
</dbReference>
<keyword evidence="2" id="KW-0813">Transport</keyword>
<dbReference type="InterPro" id="IPR036259">
    <property type="entry name" value="MFS_trans_sf"/>
</dbReference>
<proteinExistence type="predicted"/>
<evidence type="ECO:0000256" key="1">
    <source>
        <dbReference type="ARBA" id="ARBA00004651"/>
    </source>
</evidence>
<name>A0A6H9YIV6_9ACTN</name>
<feature type="transmembrane region" description="Helical" evidence="8">
    <location>
        <begin position="87"/>
        <end position="105"/>
    </location>
</feature>
<dbReference type="EMBL" id="WBMT01000029">
    <property type="protein sequence ID" value="KAB2340669.1"/>
    <property type="molecule type" value="Genomic_DNA"/>
</dbReference>
<reference evidence="10 11" key="1">
    <citation type="submission" date="2019-09" db="EMBL/GenBank/DDBJ databases">
        <title>Actinomadura physcomitrii sp. nov., a novel actinomycete isolated from moss [Physcomitrium sphaericum (Ludw) Fuernr].</title>
        <authorList>
            <person name="Zhuang X."/>
            <person name="Liu C."/>
        </authorList>
    </citation>
    <scope>NUCLEOTIDE SEQUENCE [LARGE SCALE GENOMIC DNA]</scope>
    <source>
        <strain evidence="10 11">HMC1</strain>
    </source>
</reference>
<feature type="compositionally biased region" description="Polar residues" evidence="7">
    <location>
        <begin position="436"/>
        <end position="445"/>
    </location>
</feature>
<protein>
    <submittedName>
        <fullName evidence="10">MFS transporter</fullName>
    </submittedName>
</protein>
<feature type="transmembrane region" description="Helical" evidence="8">
    <location>
        <begin position="201"/>
        <end position="217"/>
    </location>
</feature>
<keyword evidence="4 8" id="KW-0812">Transmembrane</keyword>
<evidence type="ECO:0000256" key="7">
    <source>
        <dbReference type="SAM" id="MobiDB-lite"/>
    </source>
</evidence>
<dbReference type="GO" id="GO:0022857">
    <property type="term" value="F:transmembrane transporter activity"/>
    <property type="evidence" value="ECO:0007669"/>
    <property type="project" value="InterPro"/>
</dbReference>
<dbReference type="Pfam" id="PF07690">
    <property type="entry name" value="MFS_1"/>
    <property type="match status" value="1"/>
</dbReference>
<feature type="transmembrane region" description="Helical" evidence="8">
    <location>
        <begin position="325"/>
        <end position="350"/>
    </location>
</feature>
<evidence type="ECO:0000256" key="5">
    <source>
        <dbReference type="ARBA" id="ARBA00022989"/>
    </source>
</evidence>
<keyword evidence="11" id="KW-1185">Reference proteome</keyword>
<dbReference type="AlphaFoldDB" id="A0A6H9YIV6"/>